<keyword evidence="3" id="KW-0547">Nucleotide-binding</keyword>
<dbReference type="Gene3D" id="1.20.1560.10">
    <property type="entry name" value="ABC transporter type 1, transmembrane domain"/>
    <property type="match status" value="1"/>
</dbReference>
<feature type="domain" description="ABC transporter" evidence="8">
    <location>
        <begin position="332"/>
        <end position="538"/>
    </location>
</feature>
<dbReference type="PROSITE" id="PS50929">
    <property type="entry name" value="ABC_TM1F"/>
    <property type="match status" value="1"/>
</dbReference>
<evidence type="ECO:0000256" key="1">
    <source>
        <dbReference type="ARBA" id="ARBA00004651"/>
    </source>
</evidence>
<evidence type="ECO:0000313" key="11">
    <source>
        <dbReference type="Proteomes" id="UP001595962"/>
    </source>
</evidence>
<feature type="transmembrane region" description="Helical" evidence="7">
    <location>
        <begin position="248"/>
        <end position="267"/>
    </location>
</feature>
<dbReference type="InterPro" id="IPR036640">
    <property type="entry name" value="ABC1_TM_sf"/>
</dbReference>
<dbReference type="InterPro" id="IPR011527">
    <property type="entry name" value="ABC1_TM_dom"/>
</dbReference>
<feature type="transmembrane region" description="Helical" evidence="7">
    <location>
        <begin position="141"/>
        <end position="163"/>
    </location>
</feature>
<sequence length="539" mass="59397">MLKPEQSLRLSSLLAAESKGWALALLAGVLATLAAFGLMTVSGWFLSACALAGLQLANAGSFNYFSPAALIRLSALGRTAGRYAERLLSHQAVLAVLHQLRLWFMQRFLSTARPCQPQQSASLLNSLIRDIDRLDMWPLRFLLPLGWALLISLCWLGLIASWFAPLLPMLASLMLLMYLLLALSNYLAFDRASQLEQLDQQRRPALLIPLQQLTLQQVHGSTSALRRQYQPLEQRYQQLLFRQKACDLLLQLALYGCCLYVAALLLLQPALTGNQLPALVGSLLGLFVLMELHLPLLTLYQSLAQARAALQRLNQQNYQVAEPTQADVVTQLSWQRLSSGYADSGHCCHSPDTRLNQGDRLWLQGGSGSGKSTLLYTLSGWLPALSGQIHINQQRLQSDQAASWRHQLALVPQHVTLFNQSLAANLRLGQPNATGPQMLAMLQQLGLEPWLTSLPKGLNSQLAEYGAAVSGGQAKRIALARALLQQPKVLLLDEPYTGLDAASILAVEKCLDAFDGILIIASHQQPHFKKPLRVINLVR</sequence>
<feature type="transmembrane region" description="Helical" evidence="7">
    <location>
        <begin position="279"/>
        <end position="300"/>
    </location>
</feature>
<keyword evidence="2 7" id="KW-0812">Transmembrane</keyword>
<gene>
    <name evidence="10" type="ORF">ACFO3I_12490</name>
</gene>
<dbReference type="PROSITE" id="PS50893">
    <property type="entry name" value="ABC_TRANSPORTER_2"/>
    <property type="match status" value="1"/>
</dbReference>
<reference evidence="11" key="1">
    <citation type="journal article" date="2019" name="Int. J. Syst. Evol. Microbiol.">
        <title>The Global Catalogue of Microorganisms (GCM) 10K type strain sequencing project: providing services to taxonomists for standard genome sequencing and annotation.</title>
        <authorList>
            <consortium name="The Broad Institute Genomics Platform"/>
            <consortium name="The Broad Institute Genome Sequencing Center for Infectious Disease"/>
            <person name="Wu L."/>
            <person name="Ma J."/>
        </authorList>
    </citation>
    <scope>NUCLEOTIDE SEQUENCE [LARGE SCALE GENOMIC DNA]</scope>
    <source>
        <strain evidence="11">DT28</strain>
    </source>
</reference>
<keyword evidence="11" id="KW-1185">Reference proteome</keyword>
<keyword evidence="6 7" id="KW-0472">Membrane</keyword>
<keyword evidence="5 7" id="KW-1133">Transmembrane helix</keyword>
<dbReference type="PANTHER" id="PTHR24221">
    <property type="entry name" value="ATP-BINDING CASSETTE SUB-FAMILY B"/>
    <property type="match status" value="1"/>
</dbReference>
<evidence type="ECO:0000313" key="10">
    <source>
        <dbReference type="EMBL" id="MFC4655825.1"/>
    </source>
</evidence>
<dbReference type="EMBL" id="JBHSGB010000010">
    <property type="protein sequence ID" value="MFC4655825.1"/>
    <property type="molecule type" value="Genomic_DNA"/>
</dbReference>
<protein>
    <submittedName>
        <fullName evidence="10">Amino acid ABC transporter ATP-binding/permease protein</fullName>
    </submittedName>
</protein>
<keyword evidence="4 10" id="KW-0067">ATP-binding</keyword>
<evidence type="ECO:0000259" key="9">
    <source>
        <dbReference type="PROSITE" id="PS50929"/>
    </source>
</evidence>
<dbReference type="InterPro" id="IPR039421">
    <property type="entry name" value="Type_1_exporter"/>
</dbReference>
<dbReference type="SUPFAM" id="SSF52540">
    <property type="entry name" value="P-loop containing nucleoside triphosphate hydrolases"/>
    <property type="match status" value="1"/>
</dbReference>
<dbReference type="Proteomes" id="UP001595962">
    <property type="component" value="Unassembled WGS sequence"/>
</dbReference>
<dbReference type="RefSeq" id="WP_377334307.1">
    <property type="nucleotide sequence ID" value="NZ_JBHSGB010000010.1"/>
</dbReference>
<evidence type="ECO:0000256" key="5">
    <source>
        <dbReference type="ARBA" id="ARBA00022989"/>
    </source>
</evidence>
<dbReference type="InterPro" id="IPR003593">
    <property type="entry name" value="AAA+_ATPase"/>
</dbReference>
<comment type="caution">
    <text evidence="10">The sequence shown here is derived from an EMBL/GenBank/DDBJ whole genome shotgun (WGS) entry which is preliminary data.</text>
</comment>
<dbReference type="SUPFAM" id="SSF90123">
    <property type="entry name" value="ABC transporter transmembrane region"/>
    <property type="match status" value="1"/>
</dbReference>
<dbReference type="SMART" id="SM00382">
    <property type="entry name" value="AAA"/>
    <property type="match status" value="1"/>
</dbReference>
<dbReference type="PANTHER" id="PTHR24221:SF654">
    <property type="entry name" value="ATP-BINDING CASSETTE SUB-FAMILY B MEMBER 6"/>
    <property type="match status" value="1"/>
</dbReference>
<feature type="transmembrane region" description="Helical" evidence="7">
    <location>
        <begin position="21"/>
        <end position="38"/>
    </location>
</feature>
<evidence type="ECO:0000256" key="4">
    <source>
        <dbReference type="ARBA" id="ARBA00022840"/>
    </source>
</evidence>
<name>A0ABV9JNN1_9GAMM</name>
<evidence type="ECO:0000256" key="2">
    <source>
        <dbReference type="ARBA" id="ARBA00022692"/>
    </source>
</evidence>
<evidence type="ECO:0000256" key="3">
    <source>
        <dbReference type="ARBA" id="ARBA00022741"/>
    </source>
</evidence>
<organism evidence="10 11">
    <name type="scientific">Rheinheimera marina</name>
    <dbReference type="NCBI Taxonomy" id="1774958"/>
    <lineage>
        <taxon>Bacteria</taxon>
        <taxon>Pseudomonadati</taxon>
        <taxon>Pseudomonadota</taxon>
        <taxon>Gammaproteobacteria</taxon>
        <taxon>Chromatiales</taxon>
        <taxon>Chromatiaceae</taxon>
        <taxon>Rheinheimera</taxon>
    </lineage>
</organism>
<dbReference type="InterPro" id="IPR003439">
    <property type="entry name" value="ABC_transporter-like_ATP-bd"/>
</dbReference>
<evidence type="ECO:0000256" key="6">
    <source>
        <dbReference type="ARBA" id="ARBA00023136"/>
    </source>
</evidence>
<comment type="subcellular location">
    <subcellularLocation>
        <location evidence="1">Cell membrane</location>
        <topology evidence="1">Multi-pass membrane protein</topology>
    </subcellularLocation>
</comment>
<proteinExistence type="predicted"/>
<dbReference type="InterPro" id="IPR027417">
    <property type="entry name" value="P-loop_NTPase"/>
</dbReference>
<accession>A0ABV9JNN1</accession>
<feature type="transmembrane region" description="Helical" evidence="7">
    <location>
        <begin position="44"/>
        <end position="65"/>
    </location>
</feature>
<dbReference type="PROSITE" id="PS00211">
    <property type="entry name" value="ABC_TRANSPORTER_1"/>
    <property type="match status" value="1"/>
</dbReference>
<feature type="transmembrane region" description="Helical" evidence="7">
    <location>
        <begin position="169"/>
        <end position="189"/>
    </location>
</feature>
<evidence type="ECO:0000259" key="8">
    <source>
        <dbReference type="PROSITE" id="PS50893"/>
    </source>
</evidence>
<evidence type="ECO:0000256" key="7">
    <source>
        <dbReference type="SAM" id="Phobius"/>
    </source>
</evidence>
<dbReference type="InterPro" id="IPR017871">
    <property type="entry name" value="ABC_transporter-like_CS"/>
</dbReference>
<dbReference type="Gene3D" id="3.40.50.300">
    <property type="entry name" value="P-loop containing nucleotide triphosphate hydrolases"/>
    <property type="match status" value="1"/>
</dbReference>
<feature type="domain" description="ABC transmembrane type-1" evidence="9">
    <location>
        <begin position="22"/>
        <end position="203"/>
    </location>
</feature>
<dbReference type="GO" id="GO:0005524">
    <property type="term" value="F:ATP binding"/>
    <property type="evidence" value="ECO:0007669"/>
    <property type="project" value="UniProtKB-KW"/>
</dbReference>
<dbReference type="Pfam" id="PF00005">
    <property type="entry name" value="ABC_tran"/>
    <property type="match status" value="1"/>
</dbReference>